<proteinExistence type="predicted"/>
<comment type="caution">
    <text evidence="1">The sequence shown here is derived from an EMBL/GenBank/DDBJ whole genome shotgun (WGS) entry which is preliminary data.</text>
</comment>
<reference evidence="1" key="1">
    <citation type="journal article" date="2012" name="Mol. Plant Microbe Interact.">
        <title>A highly conserved effector in Fusarium oxysporum is required for full virulence on Arabidopsis.</title>
        <authorList>
            <person name="Thatcher L.F."/>
            <person name="Gardiner D.M."/>
            <person name="Kazan K."/>
            <person name="Manners J."/>
        </authorList>
    </citation>
    <scope>NUCLEOTIDE SEQUENCE [LARGE SCALE GENOMIC DNA]</scope>
    <source>
        <strain evidence="1">Fo5176</strain>
    </source>
</reference>
<dbReference type="EMBL" id="AFQF01000205">
    <property type="protein sequence ID" value="EGU88789.1"/>
    <property type="molecule type" value="Genomic_DNA"/>
</dbReference>
<protein>
    <submittedName>
        <fullName evidence="1">Uncharacterized protein</fullName>
    </submittedName>
</protein>
<accession>F9F2R6</accession>
<name>F9F2R6_FUSOF</name>
<evidence type="ECO:0000313" key="1">
    <source>
        <dbReference type="EMBL" id="EGU88789.1"/>
    </source>
</evidence>
<gene>
    <name evidence="1" type="ORF">FOXB_00691</name>
</gene>
<organism evidence="1">
    <name type="scientific">Fusarium oxysporum (strain Fo5176)</name>
    <name type="common">Fusarium vascular wilt</name>
    <dbReference type="NCBI Taxonomy" id="660025"/>
    <lineage>
        <taxon>Eukaryota</taxon>
        <taxon>Fungi</taxon>
        <taxon>Dikarya</taxon>
        <taxon>Ascomycota</taxon>
        <taxon>Pezizomycotina</taxon>
        <taxon>Sordariomycetes</taxon>
        <taxon>Hypocreomycetidae</taxon>
        <taxon>Hypocreales</taxon>
        <taxon>Nectriaceae</taxon>
        <taxon>Fusarium</taxon>
        <taxon>Fusarium oxysporum species complex</taxon>
    </lineage>
</organism>
<sequence length="36" mass="4145">MPTKEGRGILIYIWPMDAPSQEGLETLTKTYARTIY</sequence>
<dbReference type="AlphaFoldDB" id="F9F2R6"/>